<keyword evidence="3" id="KW-1185">Reference proteome</keyword>
<accession>A0A284S1F3</accession>
<evidence type="ECO:0000313" key="2">
    <source>
        <dbReference type="EMBL" id="SJL14833.1"/>
    </source>
</evidence>
<name>A0A284S1F3_ARMOS</name>
<sequence length="348" mass="38185">MPTAATSNIQALSLSSSRSLGIVHWSGDDGGKRPSCPASHVPAAVNEDLAWSIFNSSSDQWRLDIHIEGDWETLLLARPLQTAVSVSTLQITPSTRSWCTQAITGIDEEPPSQRHVNYRKVSSNRGLVGAHNFLFVQPNDIPLLPFHCQLLLHVAPHYRYEEPNAPMGQIEAYLTEDPKREPTTTARPNDYDGTVLYGDLVRNSDALLRLISYPACSRMDHSHSLPLISTSYAISSSASPGMPRLSAGEECSVVPLFKVIRVLDMRKTGTSQVKTLQGRARRQVSTPEAQSRSSLRPLDGRPRAANVSPALEHVVPPSGTVHLTLSPTPILVMSCIRRSVREEFVCSL</sequence>
<dbReference type="Proteomes" id="UP000219338">
    <property type="component" value="Unassembled WGS sequence"/>
</dbReference>
<feature type="region of interest" description="Disordered" evidence="1">
    <location>
        <begin position="273"/>
        <end position="303"/>
    </location>
</feature>
<evidence type="ECO:0000313" key="3">
    <source>
        <dbReference type="Proteomes" id="UP000219338"/>
    </source>
</evidence>
<gene>
    <name evidence="2" type="ORF">ARMOST_18304</name>
</gene>
<protein>
    <submittedName>
        <fullName evidence="2">Uncharacterized protein</fullName>
    </submittedName>
</protein>
<feature type="compositionally biased region" description="Polar residues" evidence="1">
    <location>
        <begin position="283"/>
        <end position="294"/>
    </location>
</feature>
<evidence type="ECO:0000256" key="1">
    <source>
        <dbReference type="SAM" id="MobiDB-lite"/>
    </source>
</evidence>
<dbReference type="OrthoDB" id="10515156at2759"/>
<proteinExistence type="predicted"/>
<dbReference type="AlphaFoldDB" id="A0A284S1F3"/>
<dbReference type="EMBL" id="FUEG01000025">
    <property type="protein sequence ID" value="SJL14833.1"/>
    <property type="molecule type" value="Genomic_DNA"/>
</dbReference>
<organism evidence="2 3">
    <name type="scientific">Armillaria ostoyae</name>
    <name type="common">Armillaria root rot fungus</name>
    <dbReference type="NCBI Taxonomy" id="47428"/>
    <lineage>
        <taxon>Eukaryota</taxon>
        <taxon>Fungi</taxon>
        <taxon>Dikarya</taxon>
        <taxon>Basidiomycota</taxon>
        <taxon>Agaricomycotina</taxon>
        <taxon>Agaricomycetes</taxon>
        <taxon>Agaricomycetidae</taxon>
        <taxon>Agaricales</taxon>
        <taxon>Marasmiineae</taxon>
        <taxon>Physalacriaceae</taxon>
        <taxon>Armillaria</taxon>
    </lineage>
</organism>
<reference evidence="3" key="1">
    <citation type="journal article" date="2017" name="Nat. Ecol. Evol.">
        <title>Genome expansion and lineage-specific genetic innovations in the forest pathogenic fungi Armillaria.</title>
        <authorList>
            <person name="Sipos G."/>
            <person name="Prasanna A.N."/>
            <person name="Walter M.C."/>
            <person name="O'Connor E."/>
            <person name="Balint B."/>
            <person name="Krizsan K."/>
            <person name="Kiss B."/>
            <person name="Hess J."/>
            <person name="Varga T."/>
            <person name="Slot J."/>
            <person name="Riley R."/>
            <person name="Boka B."/>
            <person name="Rigling D."/>
            <person name="Barry K."/>
            <person name="Lee J."/>
            <person name="Mihaltcheva S."/>
            <person name="LaButti K."/>
            <person name="Lipzen A."/>
            <person name="Waldron R."/>
            <person name="Moloney N.M."/>
            <person name="Sperisen C."/>
            <person name="Kredics L."/>
            <person name="Vagvoelgyi C."/>
            <person name="Patrignani A."/>
            <person name="Fitzpatrick D."/>
            <person name="Nagy I."/>
            <person name="Doyle S."/>
            <person name="Anderson J.B."/>
            <person name="Grigoriev I.V."/>
            <person name="Gueldener U."/>
            <person name="Muensterkoetter M."/>
            <person name="Nagy L.G."/>
        </authorList>
    </citation>
    <scope>NUCLEOTIDE SEQUENCE [LARGE SCALE GENOMIC DNA]</scope>
    <source>
        <strain evidence="3">C18/9</strain>
    </source>
</reference>